<protein>
    <submittedName>
        <fullName evidence="10">Uncharacterized protein LOC116304430</fullName>
    </submittedName>
</protein>
<keyword evidence="5" id="KW-0472">Membrane</keyword>
<dbReference type="InterPro" id="IPR035976">
    <property type="entry name" value="Sushi/SCR/CCP_sf"/>
</dbReference>
<feature type="domain" description="Sushi" evidence="7">
    <location>
        <begin position="450"/>
        <end position="505"/>
    </location>
</feature>
<keyword evidence="3" id="KW-0768">Sushi</keyword>
<accession>A0A6P8ISY6</accession>
<dbReference type="KEGG" id="aten:116304430"/>
<dbReference type="InterPro" id="IPR050964">
    <property type="entry name" value="Striated_Muscle_Regulatory"/>
</dbReference>
<dbReference type="InterPro" id="IPR000436">
    <property type="entry name" value="Sushi_SCR_CCP_dom"/>
</dbReference>
<keyword evidence="2 3" id="KW-1015">Disulfide bond</keyword>
<dbReference type="Pfam" id="PF13927">
    <property type="entry name" value="Ig_3"/>
    <property type="match status" value="2"/>
</dbReference>
<gene>
    <name evidence="10" type="primary">LOC116304430</name>
</gene>
<feature type="compositionally biased region" description="Low complexity" evidence="4">
    <location>
        <begin position="139"/>
        <end position="155"/>
    </location>
</feature>
<proteinExistence type="predicted"/>
<dbReference type="SUPFAM" id="SSF48726">
    <property type="entry name" value="Immunoglobulin"/>
    <property type="match status" value="3"/>
</dbReference>
<dbReference type="InterPro" id="IPR007110">
    <property type="entry name" value="Ig-like_dom"/>
</dbReference>
<dbReference type="RefSeq" id="XP_031570032.1">
    <property type="nucleotide sequence ID" value="XM_031714172.1"/>
</dbReference>
<dbReference type="Pfam" id="PF07534">
    <property type="entry name" value="TLD"/>
    <property type="match status" value="1"/>
</dbReference>
<dbReference type="SMART" id="SM00032">
    <property type="entry name" value="CCP"/>
    <property type="match status" value="2"/>
</dbReference>
<sequence length="752" mass="83493">MESNGKSKTHCMLQLGFLLNLTITLLAVGYLTYKVHTLDERIVRLEQRKPVKTFNHDEAHKSRKPRALNDSNGKFSGDCTTCRDICFQLFSQDPNSKKVLKPLPSGSSQTCIRGPPGAPGPQGPTGPRGRRGKKGQRGYRGYAGKRGPIGMTGPRGPRGFPGRAFSGNRSVLIDSLDVPRITRRPPSVLVVREGQNTVVPCEASGFPVPVITWYKNKKAVPRALYENGPLRFNSVTFDNGGRYLCDAKNFIGQEQATFLLVVNVVPRFVVSPPVYHPGYETWDTTITCDIFGYPPPRIEWTRALQDMPKGRHVKAGKHLIIKKTVPADKGPYMCKGINAHGSVFALIVLTVHPVFPPVISKSPPSTITVRQIYSEVRMICSASGSPLPTVEWIKDGVPISTNTTVRKNTVEVTGELVIPSFGPEHQGSYSCFFRNYDNGTAEKKMRLELALCGDPGTPEHGYRTGKENWAGKMVIYACDPGYHLDGPSNRLCLSSGNWSNYLPTCYRMCPEPVIPENGFIVGEEYWAGKTIEFQCHPGYWLIGAPRMTCDNFTGNWTDIEPECKGHTLHSDILTNQTEYYMKLMEWLAPVTTGLPTKWERCYYTKVNGWASSTFHSGCNSVGPTITIIKVGQYMFGGYTDINWHSSGSYSKSVNSFIFSFKNKYDFEPFKLKVKNIDNAIYGNGGYGPTFGGGHDIYIANNAGGNTNSYSNLGHSYVWFKGYKYSSSDTQAILAGSYNFKPDEVEVFRQVKG</sequence>
<evidence type="ECO:0000256" key="5">
    <source>
        <dbReference type="SAM" id="Phobius"/>
    </source>
</evidence>
<evidence type="ECO:0000259" key="8">
    <source>
        <dbReference type="PROSITE" id="PS51886"/>
    </source>
</evidence>
<dbReference type="PROSITE" id="PS50923">
    <property type="entry name" value="SUSHI"/>
    <property type="match status" value="2"/>
</dbReference>
<dbReference type="Gene3D" id="2.60.40.10">
    <property type="entry name" value="Immunoglobulins"/>
    <property type="match status" value="3"/>
</dbReference>
<dbReference type="InterPro" id="IPR008160">
    <property type="entry name" value="Collagen"/>
</dbReference>
<name>A0A6P8ISY6_ACTTE</name>
<feature type="domain" description="TLDc" evidence="8">
    <location>
        <begin position="571"/>
        <end position="750"/>
    </location>
</feature>
<dbReference type="InterPro" id="IPR013098">
    <property type="entry name" value="Ig_I-set"/>
</dbReference>
<dbReference type="PROSITE" id="PS51886">
    <property type="entry name" value="TLDC"/>
    <property type="match status" value="1"/>
</dbReference>
<reference evidence="10" key="1">
    <citation type="submission" date="2025-08" db="UniProtKB">
        <authorList>
            <consortium name="RefSeq"/>
        </authorList>
    </citation>
    <scope>IDENTIFICATION</scope>
    <source>
        <tissue evidence="10">Tentacle</tissue>
    </source>
</reference>
<keyword evidence="5" id="KW-0812">Transmembrane</keyword>
<dbReference type="Gene3D" id="2.10.70.10">
    <property type="entry name" value="Complement Module, domain 1"/>
    <property type="match status" value="2"/>
</dbReference>
<evidence type="ECO:0000259" key="7">
    <source>
        <dbReference type="PROSITE" id="PS50923"/>
    </source>
</evidence>
<dbReference type="InterPro" id="IPR036179">
    <property type="entry name" value="Ig-like_dom_sf"/>
</dbReference>
<dbReference type="InterPro" id="IPR013783">
    <property type="entry name" value="Ig-like_fold"/>
</dbReference>
<dbReference type="SMART" id="SM00409">
    <property type="entry name" value="IG"/>
    <property type="match status" value="3"/>
</dbReference>
<dbReference type="Pfam" id="PF07679">
    <property type="entry name" value="I-set"/>
    <property type="match status" value="1"/>
</dbReference>
<evidence type="ECO:0000313" key="9">
    <source>
        <dbReference type="Proteomes" id="UP000515163"/>
    </source>
</evidence>
<feature type="compositionally biased region" description="Basic residues" evidence="4">
    <location>
        <begin position="128"/>
        <end position="137"/>
    </location>
</feature>
<keyword evidence="1" id="KW-0677">Repeat</keyword>
<dbReference type="InterPro" id="IPR006571">
    <property type="entry name" value="TLDc_dom"/>
</dbReference>
<feature type="transmembrane region" description="Helical" evidence="5">
    <location>
        <begin position="12"/>
        <end position="33"/>
    </location>
</feature>
<dbReference type="CDD" id="cd00096">
    <property type="entry name" value="Ig"/>
    <property type="match status" value="1"/>
</dbReference>
<keyword evidence="9" id="KW-1185">Reference proteome</keyword>
<dbReference type="InterPro" id="IPR003599">
    <property type="entry name" value="Ig_sub"/>
</dbReference>
<dbReference type="PANTHER" id="PTHR13817:SF73">
    <property type="entry name" value="FIBRONECTIN TYPE-III DOMAIN-CONTAINING PROTEIN"/>
    <property type="match status" value="1"/>
</dbReference>
<feature type="domain" description="Sushi" evidence="7">
    <location>
        <begin position="507"/>
        <end position="565"/>
    </location>
</feature>
<dbReference type="OrthoDB" id="5974010at2759"/>
<dbReference type="CDD" id="cd00033">
    <property type="entry name" value="CCP"/>
    <property type="match status" value="2"/>
</dbReference>
<dbReference type="PROSITE" id="PS50835">
    <property type="entry name" value="IG_LIKE"/>
    <property type="match status" value="3"/>
</dbReference>
<dbReference type="InParanoid" id="A0A6P8ISY6"/>
<dbReference type="InterPro" id="IPR003598">
    <property type="entry name" value="Ig_sub2"/>
</dbReference>
<comment type="caution">
    <text evidence="3">Lacks conserved residue(s) required for the propagation of feature annotation.</text>
</comment>
<feature type="disulfide bond" evidence="3">
    <location>
        <begin position="478"/>
        <end position="505"/>
    </location>
</feature>
<evidence type="ECO:0000256" key="4">
    <source>
        <dbReference type="SAM" id="MobiDB-lite"/>
    </source>
</evidence>
<organism evidence="9 10">
    <name type="scientific">Actinia tenebrosa</name>
    <name type="common">Australian red waratah sea anemone</name>
    <dbReference type="NCBI Taxonomy" id="6105"/>
    <lineage>
        <taxon>Eukaryota</taxon>
        <taxon>Metazoa</taxon>
        <taxon>Cnidaria</taxon>
        <taxon>Anthozoa</taxon>
        <taxon>Hexacorallia</taxon>
        <taxon>Actiniaria</taxon>
        <taxon>Actiniidae</taxon>
        <taxon>Actinia</taxon>
    </lineage>
</organism>
<dbReference type="SMART" id="SM00584">
    <property type="entry name" value="TLDc"/>
    <property type="match status" value="1"/>
</dbReference>
<dbReference type="SMART" id="SM00408">
    <property type="entry name" value="IGc2"/>
    <property type="match status" value="3"/>
</dbReference>
<evidence type="ECO:0000313" key="10">
    <source>
        <dbReference type="RefSeq" id="XP_031570032.1"/>
    </source>
</evidence>
<feature type="domain" description="Ig-like" evidence="6">
    <location>
        <begin position="179"/>
        <end position="263"/>
    </location>
</feature>
<evidence type="ECO:0000259" key="6">
    <source>
        <dbReference type="PROSITE" id="PS50835"/>
    </source>
</evidence>
<dbReference type="Proteomes" id="UP000515163">
    <property type="component" value="Unplaced"/>
</dbReference>
<feature type="domain" description="Ig-like" evidence="6">
    <location>
        <begin position="357"/>
        <end position="448"/>
    </location>
</feature>
<evidence type="ECO:0000256" key="3">
    <source>
        <dbReference type="PROSITE-ProRule" id="PRU00302"/>
    </source>
</evidence>
<dbReference type="GeneID" id="116304430"/>
<dbReference type="AlphaFoldDB" id="A0A6P8ISY6"/>
<dbReference type="PANTHER" id="PTHR13817">
    <property type="entry name" value="TITIN"/>
    <property type="match status" value="1"/>
</dbReference>
<dbReference type="Pfam" id="PF01391">
    <property type="entry name" value="Collagen"/>
    <property type="match status" value="1"/>
</dbReference>
<dbReference type="SUPFAM" id="SSF57535">
    <property type="entry name" value="Complement control module/SCR domain"/>
    <property type="match status" value="2"/>
</dbReference>
<evidence type="ECO:0000256" key="2">
    <source>
        <dbReference type="ARBA" id="ARBA00023157"/>
    </source>
</evidence>
<keyword evidence="5" id="KW-1133">Transmembrane helix</keyword>
<dbReference type="Pfam" id="PF00084">
    <property type="entry name" value="Sushi"/>
    <property type="match status" value="2"/>
</dbReference>
<feature type="region of interest" description="Disordered" evidence="4">
    <location>
        <begin position="97"/>
        <end position="155"/>
    </location>
</feature>
<evidence type="ECO:0000256" key="1">
    <source>
        <dbReference type="ARBA" id="ARBA00022737"/>
    </source>
</evidence>
<feature type="domain" description="Ig-like" evidence="6">
    <location>
        <begin position="266"/>
        <end position="350"/>
    </location>
</feature>